<dbReference type="PROSITE" id="PS51000">
    <property type="entry name" value="HTH_DEOR_2"/>
    <property type="match status" value="1"/>
</dbReference>
<dbReference type="Pfam" id="PF00455">
    <property type="entry name" value="DeoRC"/>
    <property type="match status" value="1"/>
</dbReference>
<dbReference type="OrthoDB" id="31600at2"/>
<evidence type="ECO:0000313" key="5">
    <source>
        <dbReference type="EMBL" id="PTE06564.1"/>
    </source>
</evidence>
<dbReference type="InterPro" id="IPR014036">
    <property type="entry name" value="DeoR-like_C"/>
</dbReference>
<evidence type="ECO:0000256" key="1">
    <source>
        <dbReference type="ARBA" id="ARBA00023015"/>
    </source>
</evidence>
<keyword evidence="6" id="KW-1185">Reference proteome</keyword>
<organism evidence="5 6">
    <name type="scientific">Mesorhizobium helmanticense</name>
    <dbReference type="NCBI Taxonomy" id="1776423"/>
    <lineage>
        <taxon>Bacteria</taxon>
        <taxon>Pseudomonadati</taxon>
        <taxon>Pseudomonadota</taxon>
        <taxon>Alphaproteobacteria</taxon>
        <taxon>Hyphomicrobiales</taxon>
        <taxon>Phyllobacteriaceae</taxon>
        <taxon>Mesorhizobium</taxon>
    </lineage>
</organism>
<dbReference type="InterPro" id="IPR050313">
    <property type="entry name" value="Carb_Metab_HTH_regulators"/>
</dbReference>
<dbReference type="Proteomes" id="UP000240259">
    <property type="component" value="Unassembled WGS sequence"/>
</dbReference>
<dbReference type="InterPro" id="IPR001034">
    <property type="entry name" value="DeoR_HTH"/>
</dbReference>
<dbReference type="PRINTS" id="PR00037">
    <property type="entry name" value="HTHLACR"/>
</dbReference>
<name>A0A2T4ILN8_9HYPH</name>
<dbReference type="PANTHER" id="PTHR30363:SF44">
    <property type="entry name" value="AGA OPERON TRANSCRIPTIONAL REPRESSOR-RELATED"/>
    <property type="match status" value="1"/>
</dbReference>
<dbReference type="InterPro" id="IPR036390">
    <property type="entry name" value="WH_DNA-bd_sf"/>
</dbReference>
<dbReference type="SMART" id="SM01134">
    <property type="entry name" value="DeoRC"/>
    <property type="match status" value="1"/>
</dbReference>
<dbReference type="InterPro" id="IPR018356">
    <property type="entry name" value="Tscrpt_reg_HTH_DeoR_CS"/>
</dbReference>
<protein>
    <submittedName>
        <fullName evidence="5">DeoR/GlpR transcriptional regulator</fullName>
    </submittedName>
</protein>
<evidence type="ECO:0000259" key="4">
    <source>
        <dbReference type="PROSITE" id="PS51000"/>
    </source>
</evidence>
<dbReference type="Pfam" id="PF08220">
    <property type="entry name" value="HTH_DeoR"/>
    <property type="match status" value="1"/>
</dbReference>
<dbReference type="GO" id="GO:0003700">
    <property type="term" value="F:DNA-binding transcription factor activity"/>
    <property type="evidence" value="ECO:0007669"/>
    <property type="project" value="InterPro"/>
</dbReference>
<dbReference type="Gene3D" id="3.40.50.1360">
    <property type="match status" value="1"/>
</dbReference>
<dbReference type="RefSeq" id="WP_107652818.1">
    <property type="nucleotide sequence ID" value="NZ_PZJX01000063.1"/>
</dbReference>
<dbReference type="SUPFAM" id="SSF46785">
    <property type="entry name" value="Winged helix' DNA-binding domain"/>
    <property type="match status" value="1"/>
</dbReference>
<dbReference type="InterPro" id="IPR037171">
    <property type="entry name" value="NagB/RpiA_transferase-like"/>
</dbReference>
<keyword evidence="2" id="KW-0238">DNA-binding</keyword>
<dbReference type="PANTHER" id="PTHR30363">
    <property type="entry name" value="HTH-TYPE TRANSCRIPTIONAL REGULATOR SRLR-RELATED"/>
    <property type="match status" value="1"/>
</dbReference>
<accession>A0A2T4ILN8</accession>
<keyword evidence="1" id="KW-0805">Transcription regulation</keyword>
<keyword evidence="3" id="KW-0804">Transcription</keyword>
<dbReference type="AlphaFoldDB" id="A0A2T4ILN8"/>
<evidence type="ECO:0000256" key="3">
    <source>
        <dbReference type="ARBA" id="ARBA00023163"/>
    </source>
</evidence>
<comment type="caution">
    <text evidence="5">The sequence shown here is derived from an EMBL/GenBank/DDBJ whole genome shotgun (WGS) entry which is preliminary data.</text>
</comment>
<feature type="domain" description="HTH deoR-type" evidence="4">
    <location>
        <begin position="4"/>
        <end position="59"/>
    </location>
</feature>
<dbReference type="Gene3D" id="1.10.10.10">
    <property type="entry name" value="Winged helix-like DNA-binding domain superfamily/Winged helix DNA-binding domain"/>
    <property type="match status" value="1"/>
</dbReference>
<dbReference type="SMART" id="SM00420">
    <property type="entry name" value="HTH_DEOR"/>
    <property type="match status" value="1"/>
</dbReference>
<dbReference type="EMBL" id="PZJX01000063">
    <property type="protein sequence ID" value="PTE06564.1"/>
    <property type="molecule type" value="Genomic_DNA"/>
</dbReference>
<evidence type="ECO:0000256" key="2">
    <source>
        <dbReference type="ARBA" id="ARBA00023125"/>
    </source>
</evidence>
<proteinExistence type="predicted"/>
<evidence type="ECO:0000313" key="6">
    <source>
        <dbReference type="Proteomes" id="UP000240259"/>
    </source>
</evidence>
<dbReference type="InterPro" id="IPR036388">
    <property type="entry name" value="WH-like_DNA-bd_sf"/>
</dbReference>
<sequence>MSLSYNRHKRLVEIIQANGEVRIRDLMQRFNISEETARRDIKRLEQDGLVARVHGGAVATQQPKLLAISSRAVSERAEKSTIAEIALGLLKPGQNLFFGGGSTILSLASRISALPEMRVVTNMVDTAIAAAEGYRHRVVMLGGDFNVDFRTVTGFTALRTLREQQIDVAFIGVNAVHPNGVFDHEQVGQELAATLCEQARKIVILADHSKFGLSARYRILPHSAITAIITDRRPASDMLDKIEAAGVEVLYPQNRHNPALAST</sequence>
<reference evidence="5 6" key="1">
    <citation type="submission" date="2018-03" db="EMBL/GenBank/DDBJ databases">
        <title>Genome sequence of the symbiotic type strain Mesorhizobium helmanticense CSLC115NT isolated from Lotus corniculatus nodules.</title>
        <authorList>
            <person name="Sannazzaro A.I."/>
            <person name="Torres Tejerizo G.A."/>
            <person name="Dip D."/>
            <person name="Caballero M."/>
            <person name="Pistorio M."/>
            <person name="Estrella M.J."/>
        </authorList>
    </citation>
    <scope>NUCLEOTIDE SEQUENCE [LARGE SCALE GENOMIC DNA]</scope>
    <source>
        <strain evidence="5 6">CSLC115N</strain>
    </source>
</reference>
<dbReference type="SUPFAM" id="SSF100950">
    <property type="entry name" value="NagB/RpiA/CoA transferase-like"/>
    <property type="match status" value="1"/>
</dbReference>
<dbReference type="GO" id="GO:0003677">
    <property type="term" value="F:DNA binding"/>
    <property type="evidence" value="ECO:0007669"/>
    <property type="project" value="UniProtKB-KW"/>
</dbReference>
<dbReference type="PROSITE" id="PS00894">
    <property type="entry name" value="HTH_DEOR_1"/>
    <property type="match status" value="1"/>
</dbReference>
<gene>
    <name evidence="5" type="ORF">C9427_30985</name>
</gene>